<dbReference type="EMBL" id="BMIN01000021">
    <property type="protein sequence ID" value="GGD25369.1"/>
    <property type="molecule type" value="Genomic_DNA"/>
</dbReference>
<comment type="similarity">
    <text evidence="2">Belongs to the short-chain dehydrogenases/reductases (SDR) family.</text>
</comment>
<evidence type="ECO:0000256" key="2">
    <source>
        <dbReference type="RuleBase" id="RU000363"/>
    </source>
</evidence>
<dbReference type="PANTHER" id="PTHR43157:SF31">
    <property type="entry name" value="PHOSPHATIDYLINOSITOL-GLYCAN BIOSYNTHESIS CLASS F PROTEIN"/>
    <property type="match status" value="1"/>
</dbReference>
<dbReference type="PANTHER" id="PTHR43157">
    <property type="entry name" value="PHOSPHATIDYLINOSITOL-GLYCAN BIOSYNTHESIS CLASS F PROTEIN-RELATED"/>
    <property type="match status" value="1"/>
</dbReference>
<dbReference type="InterPro" id="IPR002347">
    <property type="entry name" value="SDR_fam"/>
</dbReference>
<evidence type="ECO:0000313" key="4">
    <source>
        <dbReference type="Proteomes" id="UP000642571"/>
    </source>
</evidence>
<dbReference type="SUPFAM" id="SSF51735">
    <property type="entry name" value="NAD(P)-binding Rossmann-fold domains"/>
    <property type="match status" value="1"/>
</dbReference>
<dbReference type="Gene3D" id="3.40.50.720">
    <property type="entry name" value="NAD(P)-binding Rossmann-like Domain"/>
    <property type="match status" value="1"/>
</dbReference>
<keyword evidence="1" id="KW-0560">Oxidoreductase</keyword>
<dbReference type="Pfam" id="PF00106">
    <property type="entry name" value="adh_short"/>
    <property type="match status" value="1"/>
</dbReference>
<accession>A0ABQ1QH71</accession>
<name>A0ABQ1QH71_9BACI</name>
<proteinExistence type="inferred from homology"/>
<evidence type="ECO:0000313" key="3">
    <source>
        <dbReference type="EMBL" id="GGD25369.1"/>
    </source>
</evidence>
<reference evidence="4" key="1">
    <citation type="journal article" date="2019" name="Int. J. Syst. Evol. Microbiol.">
        <title>The Global Catalogue of Microorganisms (GCM) 10K type strain sequencing project: providing services to taxonomists for standard genome sequencing and annotation.</title>
        <authorList>
            <consortium name="The Broad Institute Genomics Platform"/>
            <consortium name="The Broad Institute Genome Sequencing Center for Infectious Disease"/>
            <person name="Wu L."/>
            <person name="Ma J."/>
        </authorList>
    </citation>
    <scope>NUCLEOTIDE SEQUENCE [LARGE SCALE GENOMIC DNA]</scope>
    <source>
        <strain evidence="4">CGMCC 1.15353</strain>
    </source>
</reference>
<gene>
    <name evidence="3" type="ORF">GCM10011389_36290</name>
</gene>
<dbReference type="InterPro" id="IPR036291">
    <property type="entry name" value="NAD(P)-bd_dom_sf"/>
</dbReference>
<comment type="caution">
    <text evidence="3">The sequence shown here is derived from an EMBL/GenBank/DDBJ whole genome shotgun (WGS) entry which is preliminary data.</text>
</comment>
<dbReference type="Proteomes" id="UP000642571">
    <property type="component" value="Unassembled WGS sequence"/>
</dbReference>
<keyword evidence="4" id="KW-1185">Reference proteome</keyword>
<organism evidence="3 4">
    <name type="scientific">Pontibacillus salipaludis</name>
    <dbReference type="NCBI Taxonomy" id="1697394"/>
    <lineage>
        <taxon>Bacteria</taxon>
        <taxon>Bacillati</taxon>
        <taxon>Bacillota</taxon>
        <taxon>Bacilli</taxon>
        <taxon>Bacillales</taxon>
        <taxon>Bacillaceae</taxon>
        <taxon>Pontibacillus</taxon>
    </lineage>
</organism>
<dbReference type="CDD" id="cd05327">
    <property type="entry name" value="retinol-DH_like_SDR_c_like"/>
    <property type="match status" value="1"/>
</dbReference>
<dbReference type="RefSeq" id="WP_188655789.1">
    <property type="nucleotide sequence ID" value="NZ_BMIN01000021.1"/>
</dbReference>
<evidence type="ECO:0000256" key="1">
    <source>
        <dbReference type="ARBA" id="ARBA00023002"/>
    </source>
</evidence>
<protein>
    <submittedName>
        <fullName evidence="3">Short-chain dehydrogenase</fullName>
    </submittedName>
</protein>
<sequence>MAVSKIAIVTGANTGMGFATTVALIKRGFFVIMACRSNERGLYALQKAKDESNSDQADYIQCDLGSLQSIRDFIREFRSRFDYLDVLINNAGVVNTKRIETTDGFEGMMGINHLGHFLLTNLLLEPLQNAKQGRIVVVSSGAYKAGKIHLDNPHLHNQFSVIKGYGQSKLANLLFTRELARRLQGTSITVNAIHPGAVSTSLGVSRETGFGSTIHKLLRPFFQTPAEGADTAIYLATDPNVTLSGAYYYKRNPTPLKKNAKDDEVAKRLWEWSEKEVHLK</sequence>
<dbReference type="PRINTS" id="PR00080">
    <property type="entry name" value="SDRFAMILY"/>
</dbReference>
<dbReference type="PRINTS" id="PR00081">
    <property type="entry name" value="GDHRDH"/>
</dbReference>